<evidence type="ECO:0000313" key="3">
    <source>
        <dbReference type="Proteomes" id="UP001172101"/>
    </source>
</evidence>
<dbReference type="Proteomes" id="UP001172101">
    <property type="component" value="Unassembled WGS sequence"/>
</dbReference>
<accession>A0AA40DW10</accession>
<feature type="non-terminal residue" evidence="2">
    <location>
        <position position="256"/>
    </location>
</feature>
<dbReference type="PANTHER" id="PTHR10622">
    <property type="entry name" value="HET DOMAIN-CONTAINING PROTEIN"/>
    <property type="match status" value="1"/>
</dbReference>
<dbReference type="InterPro" id="IPR010730">
    <property type="entry name" value="HET"/>
</dbReference>
<dbReference type="Pfam" id="PF06985">
    <property type="entry name" value="HET"/>
    <property type="match status" value="1"/>
</dbReference>
<dbReference type="EMBL" id="JAUIRO010000004">
    <property type="protein sequence ID" value="KAK0717695.1"/>
    <property type="molecule type" value="Genomic_DNA"/>
</dbReference>
<feature type="domain" description="Heterokaryon incompatibility" evidence="1">
    <location>
        <begin position="24"/>
        <end position="113"/>
    </location>
</feature>
<reference evidence="2" key="1">
    <citation type="submission" date="2023-06" db="EMBL/GenBank/DDBJ databases">
        <title>Genome-scale phylogeny and comparative genomics of the fungal order Sordariales.</title>
        <authorList>
            <consortium name="Lawrence Berkeley National Laboratory"/>
            <person name="Hensen N."/>
            <person name="Bonometti L."/>
            <person name="Westerberg I."/>
            <person name="Brannstrom I.O."/>
            <person name="Guillou S."/>
            <person name="Cros-Aarteil S."/>
            <person name="Calhoun S."/>
            <person name="Haridas S."/>
            <person name="Kuo A."/>
            <person name="Mondo S."/>
            <person name="Pangilinan J."/>
            <person name="Riley R."/>
            <person name="LaButti K."/>
            <person name="Andreopoulos B."/>
            <person name="Lipzen A."/>
            <person name="Chen C."/>
            <person name="Yanf M."/>
            <person name="Daum C."/>
            <person name="Ng V."/>
            <person name="Clum A."/>
            <person name="Steindorff A."/>
            <person name="Ohm R."/>
            <person name="Martin F."/>
            <person name="Silar P."/>
            <person name="Natvig D."/>
            <person name="Lalanne C."/>
            <person name="Gautier V."/>
            <person name="Ament-velasquez S.L."/>
            <person name="Kruys A."/>
            <person name="Hutchinson M.I."/>
            <person name="Powell A.J."/>
            <person name="Barry K."/>
            <person name="Miller A.N."/>
            <person name="Grigoriev I.V."/>
            <person name="Debuchy R."/>
            <person name="Gladieux P."/>
            <person name="Thoren M.H."/>
            <person name="Johannesson H."/>
        </authorList>
    </citation>
    <scope>NUCLEOTIDE SEQUENCE</scope>
    <source>
        <strain evidence="2">SMH2392-1A</strain>
    </source>
</reference>
<dbReference type="AlphaFoldDB" id="A0AA40DW10"/>
<dbReference type="PANTHER" id="PTHR10622:SF10">
    <property type="entry name" value="HET DOMAIN-CONTAINING PROTEIN"/>
    <property type="match status" value="1"/>
</dbReference>
<evidence type="ECO:0000313" key="2">
    <source>
        <dbReference type="EMBL" id="KAK0717695.1"/>
    </source>
</evidence>
<organism evidence="2 3">
    <name type="scientific">Lasiosphaeria miniovina</name>
    <dbReference type="NCBI Taxonomy" id="1954250"/>
    <lineage>
        <taxon>Eukaryota</taxon>
        <taxon>Fungi</taxon>
        <taxon>Dikarya</taxon>
        <taxon>Ascomycota</taxon>
        <taxon>Pezizomycotina</taxon>
        <taxon>Sordariomycetes</taxon>
        <taxon>Sordariomycetidae</taxon>
        <taxon>Sordariales</taxon>
        <taxon>Lasiosphaeriaceae</taxon>
        <taxon>Lasiosphaeria</taxon>
    </lineage>
</organism>
<comment type="caution">
    <text evidence="2">The sequence shown here is derived from an EMBL/GenBank/DDBJ whole genome shotgun (WGS) entry which is preliminary data.</text>
</comment>
<name>A0AA40DW10_9PEZI</name>
<keyword evidence="3" id="KW-1185">Reference proteome</keyword>
<feature type="non-terminal residue" evidence="2">
    <location>
        <position position="1"/>
    </location>
</feature>
<gene>
    <name evidence="2" type="ORF">B0T26DRAFT_596123</name>
</gene>
<evidence type="ECO:0000259" key="1">
    <source>
        <dbReference type="Pfam" id="PF06985"/>
    </source>
</evidence>
<dbReference type="RefSeq" id="XP_060296488.1">
    <property type="nucleotide sequence ID" value="XM_060435608.1"/>
</dbReference>
<dbReference type="GeneID" id="85318878"/>
<sequence length="256" mass="29553">VKLINTTTLKLGEFMGPALESLEYAILSHTWTDEEVSFQEFTSDRTPAHKIGYRKIVKSCEVARSATSKPLGYIWVDTCCIDKSSSAELSESINSMFEWYRKSAVCYVYLADVTAVNWTLAEDHKRSRWFSRGWTLQELIAPGDVFFFNTDWVFLWSRTELAEDLSRITSIDSRLLHMSGSDHRARIQSTLRYVSVAQRMSWAAGRHTTRLEDIAYCLMGIFGFNMPLLYGEGNRAFFRLQEEIIKLQHDQSILAW</sequence>
<protein>
    <submittedName>
        <fullName evidence="2">Heterokaryon incompatibility protein-domain-containing protein</fullName>
    </submittedName>
</protein>
<proteinExistence type="predicted"/>